<evidence type="ECO:0000256" key="9">
    <source>
        <dbReference type="ARBA" id="ARBA00023136"/>
    </source>
</evidence>
<dbReference type="InterPro" id="IPR007315">
    <property type="entry name" value="PIG-V/Gpi18"/>
</dbReference>
<keyword evidence="5" id="KW-0808">Transferase</keyword>
<dbReference type="PANTHER" id="PTHR12468">
    <property type="entry name" value="GPI MANNOSYLTRANSFERASE 2"/>
    <property type="match status" value="1"/>
</dbReference>
<feature type="transmembrane region" description="Helical" evidence="10">
    <location>
        <begin position="94"/>
        <end position="117"/>
    </location>
</feature>
<evidence type="ECO:0000313" key="12">
    <source>
        <dbReference type="Proteomes" id="UP000287352"/>
    </source>
</evidence>
<feature type="transmembrane region" description="Helical" evidence="10">
    <location>
        <begin position="277"/>
        <end position="296"/>
    </location>
</feature>
<name>A0A402A1L4_9CHLR</name>
<feature type="transmembrane region" description="Helical" evidence="10">
    <location>
        <begin position="129"/>
        <end position="147"/>
    </location>
</feature>
<comment type="caution">
    <text evidence="11">The sequence shown here is derived from an EMBL/GenBank/DDBJ whole genome shotgun (WGS) entry which is preliminary data.</text>
</comment>
<keyword evidence="6 10" id="KW-0812">Transmembrane</keyword>
<protein>
    <recommendedName>
        <fullName evidence="13">Glycosyltransferase RgtA/B/C/D-like domain-containing protein</fullName>
    </recommendedName>
</protein>
<dbReference type="UniPathway" id="UPA00196"/>
<dbReference type="PANTHER" id="PTHR12468:SF2">
    <property type="entry name" value="GPI MANNOSYLTRANSFERASE 2"/>
    <property type="match status" value="1"/>
</dbReference>
<feature type="transmembrane region" description="Helical" evidence="10">
    <location>
        <begin position="358"/>
        <end position="379"/>
    </location>
</feature>
<proteinExistence type="predicted"/>
<keyword evidence="9 10" id="KW-0472">Membrane</keyword>
<feature type="transmembrane region" description="Helical" evidence="10">
    <location>
        <begin position="12"/>
        <end position="32"/>
    </location>
</feature>
<dbReference type="EMBL" id="BIFR01000001">
    <property type="protein sequence ID" value="GCE13014.1"/>
    <property type="molecule type" value="Genomic_DNA"/>
</dbReference>
<keyword evidence="4" id="KW-0328">Glycosyltransferase</keyword>
<evidence type="ECO:0000256" key="2">
    <source>
        <dbReference type="ARBA" id="ARBA00004687"/>
    </source>
</evidence>
<comment type="pathway">
    <text evidence="2">Glycolipid biosynthesis; glycosylphosphatidylinositol-anchor biosynthesis.</text>
</comment>
<dbReference type="AlphaFoldDB" id="A0A402A1L4"/>
<dbReference type="GO" id="GO:0016020">
    <property type="term" value="C:membrane"/>
    <property type="evidence" value="ECO:0007669"/>
    <property type="project" value="GOC"/>
</dbReference>
<evidence type="ECO:0000256" key="3">
    <source>
        <dbReference type="ARBA" id="ARBA00022502"/>
    </source>
</evidence>
<evidence type="ECO:0000256" key="6">
    <source>
        <dbReference type="ARBA" id="ARBA00022692"/>
    </source>
</evidence>
<feature type="transmembrane region" description="Helical" evidence="10">
    <location>
        <begin position="214"/>
        <end position="234"/>
    </location>
</feature>
<gene>
    <name evidence="11" type="ORF">KTT_28730</name>
</gene>
<keyword evidence="3" id="KW-0337">GPI-anchor biosynthesis</keyword>
<reference evidence="12" key="1">
    <citation type="submission" date="2018-12" db="EMBL/GenBank/DDBJ databases">
        <title>Tengunoibacter tsumagoiensis gen. nov., sp. nov., Dictyobacter kobayashii sp. nov., D. alpinus sp. nov., and D. joshuensis sp. nov. and description of Dictyobacteraceae fam. nov. within the order Ktedonobacterales isolated from Tengu-no-mugimeshi.</title>
        <authorList>
            <person name="Wang C.M."/>
            <person name="Zheng Y."/>
            <person name="Sakai Y."/>
            <person name="Toyoda A."/>
            <person name="Minakuchi Y."/>
            <person name="Abe K."/>
            <person name="Yokota A."/>
            <person name="Yabe S."/>
        </authorList>
    </citation>
    <scope>NUCLEOTIDE SEQUENCE [LARGE SCALE GENOMIC DNA]</scope>
    <source>
        <strain evidence="12">Uno3</strain>
    </source>
</reference>
<evidence type="ECO:0000256" key="5">
    <source>
        <dbReference type="ARBA" id="ARBA00022679"/>
    </source>
</evidence>
<evidence type="ECO:0000313" key="11">
    <source>
        <dbReference type="EMBL" id="GCE13014.1"/>
    </source>
</evidence>
<feature type="transmembrane region" description="Helical" evidence="10">
    <location>
        <begin position="67"/>
        <end position="88"/>
    </location>
</feature>
<organism evidence="11 12">
    <name type="scientific">Tengunoibacter tsumagoiensis</name>
    <dbReference type="NCBI Taxonomy" id="2014871"/>
    <lineage>
        <taxon>Bacteria</taxon>
        <taxon>Bacillati</taxon>
        <taxon>Chloroflexota</taxon>
        <taxon>Ktedonobacteria</taxon>
        <taxon>Ktedonobacterales</taxon>
        <taxon>Dictyobacteraceae</taxon>
        <taxon>Tengunoibacter</taxon>
    </lineage>
</organism>
<keyword evidence="8 10" id="KW-1133">Transmembrane helix</keyword>
<keyword evidence="7" id="KW-0256">Endoplasmic reticulum</keyword>
<feature type="transmembrane region" description="Helical" evidence="10">
    <location>
        <begin position="303"/>
        <end position="321"/>
    </location>
</feature>
<sequence length="380" mass="43744">MIKKVPWGHILWLFVLTRLFLVAITYIAYILFTAPKYSSTPVDVVALFTTWNHWDAANYTRIAEYGYLPFDIAFFPLYPFLIAAFSHLLGSWSYILVGTIISNLALLGTLCFLYLLTTEHFGTEIAKRTLLYLCLFPTAFFFFAPYNESLYLFFCTGCFYALRRERWWWAGIFGFFAALTRNVGILLLLPYFYELWPRRAEVLATAKGFIHRTFPMLLIPLGTGVFALYCWRVFGSPLAFVTVQAHAGRHLAWPWVGVGRSLQSLFFLQPFGSSNQAHILLNLAATLGFIVLLIVGQRSLPRVYTLWMAVFMVYILLYPALEKPDPLLSNQRFVLEMFPAFMTLALVGKRYPRVHNSLMALFPGLLAILSIMFLLNRWMV</sequence>
<evidence type="ECO:0000256" key="4">
    <source>
        <dbReference type="ARBA" id="ARBA00022676"/>
    </source>
</evidence>
<feature type="transmembrane region" description="Helical" evidence="10">
    <location>
        <begin position="167"/>
        <end position="193"/>
    </location>
</feature>
<dbReference type="RefSeq" id="WP_126580581.1">
    <property type="nucleotide sequence ID" value="NZ_BIFR01000001.1"/>
</dbReference>
<dbReference type="OrthoDB" id="2379640at2"/>
<dbReference type="Proteomes" id="UP000287352">
    <property type="component" value="Unassembled WGS sequence"/>
</dbReference>
<comment type="subcellular location">
    <subcellularLocation>
        <location evidence="1">Endoplasmic reticulum membrane</location>
        <topology evidence="1">Multi-pass membrane protein</topology>
    </subcellularLocation>
</comment>
<evidence type="ECO:0000256" key="8">
    <source>
        <dbReference type="ARBA" id="ARBA00022989"/>
    </source>
</evidence>
<dbReference type="GO" id="GO:0006506">
    <property type="term" value="P:GPI anchor biosynthetic process"/>
    <property type="evidence" value="ECO:0007669"/>
    <property type="project" value="UniProtKB-UniPathway"/>
</dbReference>
<evidence type="ECO:0008006" key="13">
    <source>
        <dbReference type="Google" id="ProtNLM"/>
    </source>
</evidence>
<dbReference type="GO" id="GO:0000009">
    <property type="term" value="F:alpha-1,6-mannosyltransferase activity"/>
    <property type="evidence" value="ECO:0007669"/>
    <property type="project" value="InterPro"/>
</dbReference>
<evidence type="ECO:0000256" key="7">
    <source>
        <dbReference type="ARBA" id="ARBA00022824"/>
    </source>
</evidence>
<accession>A0A402A1L4</accession>
<evidence type="ECO:0000256" key="1">
    <source>
        <dbReference type="ARBA" id="ARBA00004477"/>
    </source>
</evidence>
<dbReference type="Pfam" id="PF04188">
    <property type="entry name" value="Mannosyl_trans2"/>
    <property type="match status" value="1"/>
</dbReference>
<evidence type="ECO:0000256" key="10">
    <source>
        <dbReference type="SAM" id="Phobius"/>
    </source>
</evidence>
<keyword evidence="12" id="KW-1185">Reference proteome</keyword>
<dbReference type="GO" id="GO:0004376">
    <property type="term" value="F:GPI mannosyltransferase activity"/>
    <property type="evidence" value="ECO:0007669"/>
    <property type="project" value="InterPro"/>
</dbReference>
<dbReference type="GO" id="GO:0031501">
    <property type="term" value="C:mannosyltransferase complex"/>
    <property type="evidence" value="ECO:0007669"/>
    <property type="project" value="TreeGrafter"/>
</dbReference>